<evidence type="ECO:0000313" key="11">
    <source>
        <dbReference type="EMBL" id="HIV04145.1"/>
    </source>
</evidence>
<dbReference type="AlphaFoldDB" id="A0A9D1NJP6"/>
<accession>A0A9D1NJP6</accession>
<dbReference type="GO" id="GO:0050136">
    <property type="term" value="F:NADH dehydrogenase (quinone) (non-electrogenic) activity"/>
    <property type="evidence" value="ECO:0007669"/>
    <property type="project" value="UniProtKB-UniRule"/>
</dbReference>
<evidence type="ECO:0000256" key="9">
    <source>
        <dbReference type="ARBA" id="ARBA00023136"/>
    </source>
</evidence>
<evidence type="ECO:0000256" key="7">
    <source>
        <dbReference type="ARBA" id="ARBA00022967"/>
    </source>
</evidence>
<comment type="caution">
    <text evidence="11">The sequence shown here is derived from an EMBL/GenBank/DDBJ whole genome shotgun (WGS) entry which is preliminary data.</text>
</comment>
<keyword evidence="5 10" id="KW-0812">Transmembrane</keyword>
<keyword evidence="10" id="KW-1003">Cell membrane</keyword>
<reference evidence="11" key="1">
    <citation type="submission" date="2020-10" db="EMBL/GenBank/DDBJ databases">
        <authorList>
            <person name="Gilroy R."/>
        </authorList>
    </citation>
    <scope>NUCLEOTIDE SEQUENCE</scope>
    <source>
        <strain evidence="11">10669</strain>
    </source>
</reference>
<name>A0A9D1NJP6_9BACT</name>
<evidence type="ECO:0000313" key="12">
    <source>
        <dbReference type="Proteomes" id="UP000886812"/>
    </source>
</evidence>
<dbReference type="EC" id="7.1.1.-" evidence="10"/>
<dbReference type="FunFam" id="1.10.287.3510:FF:000001">
    <property type="entry name" value="NADH-quinone oxidoreductase subunit K"/>
    <property type="match status" value="1"/>
</dbReference>
<keyword evidence="9 10" id="KW-0472">Membrane</keyword>
<comment type="similarity">
    <text evidence="3 10">Belongs to the complex I subunit 4L family.</text>
</comment>
<dbReference type="InterPro" id="IPR001133">
    <property type="entry name" value="NADH_UbQ_OxRdtase_chain4L/K"/>
</dbReference>
<dbReference type="GO" id="GO:0048038">
    <property type="term" value="F:quinone binding"/>
    <property type="evidence" value="ECO:0007669"/>
    <property type="project" value="UniProtKB-KW"/>
</dbReference>
<dbReference type="GO" id="GO:0005886">
    <property type="term" value="C:plasma membrane"/>
    <property type="evidence" value="ECO:0007669"/>
    <property type="project" value="UniProtKB-SubCell"/>
</dbReference>
<evidence type="ECO:0000256" key="1">
    <source>
        <dbReference type="ARBA" id="ARBA00002378"/>
    </source>
</evidence>
<organism evidence="11 12">
    <name type="scientific">Candidatus Spyradosoma merdigallinarum</name>
    <dbReference type="NCBI Taxonomy" id="2840950"/>
    <lineage>
        <taxon>Bacteria</taxon>
        <taxon>Pseudomonadati</taxon>
        <taxon>Verrucomicrobiota</taxon>
        <taxon>Opitutia</taxon>
        <taxon>Opitutia incertae sedis</taxon>
        <taxon>Candidatus Spyradosoma</taxon>
    </lineage>
</organism>
<keyword evidence="8 10" id="KW-1133">Transmembrane helix</keyword>
<sequence length="99" mass="10612">MTLSHFLILAGLLFGVGLTGAVARRNILVVYMSLEMMLAAAMLALVAFSKFCGLMDGAVFCFFVLTIAAAEVAVGLALIVALFRRLKTVELDDLQSLKN</sequence>
<evidence type="ECO:0000256" key="10">
    <source>
        <dbReference type="HAMAP-Rule" id="MF_01456"/>
    </source>
</evidence>
<dbReference type="InterPro" id="IPR039428">
    <property type="entry name" value="NUOK/Mnh_C1-like"/>
</dbReference>
<dbReference type="HAMAP" id="MF_01456">
    <property type="entry name" value="NDH1_NuoK"/>
    <property type="match status" value="1"/>
</dbReference>
<dbReference type="NCBIfam" id="NF004320">
    <property type="entry name" value="PRK05715.1-2"/>
    <property type="match status" value="1"/>
</dbReference>
<keyword evidence="4 10" id="KW-0813">Transport</keyword>
<evidence type="ECO:0000256" key="5">
    <source>
        <dbReference type="ARBA" id="ARBA00022692"/>
    </source>
</evidence>
<proteinExistence type="inferred from homology"/>
<comment type="function">
    <text evidence="1 10">NDH-1 shuttles electrons from NADH, via FMN and iron-sulfur (Fe-S) centers, to quinones in the respiratory chain. The immediate electron acceptor for the enzyme in this species is believed to be ubiquinone. Couples the redox reaction to proton translocation (for every two electrons transferred, four hydrogen ions are translocated across the cytoplasmic membrane), and thus conserves the redox energy in a proton gradient.</text>
</comment>
<dbReference type="Pfam" id="PF00420">
    <property type="entry name" value="Oxidored_q2"/>
    <property type="match status" value="1"/>
</dbReference>
<evidence type="ECO:0000256" key="8">
    <source>
        <dbReference type="ARBA" id="ARBA00022989"/>
    </source>
</evidence>
<dbReference type="PANTHER" id="PTHR11434">
    <property type="entry name" value="NADH-UBIQUINONE OXIDOREDUCTASE SUBUNIT ND4L"/>
    <property type="match status" value="1"/>
</dbReference>
<comment type="subunit">
    <text evidence="10">NDH-1 is composed of 14 different subunits. Subunits NuoA, H, J, K, L, M, N constitute the membrane sector of the complex.</text>
</comment>
<dbReference type="GO" id="GO:0042773">
    <property type="term" value="P:ATP synthesis coupled electron transport"/>
    <property type="evidence" value="ECO:0007669"/>
    <property type="project" value="InterPro"/>
</dbReference>
<keyword evidence="6 10" id="KW-0874">Quinone</keyword>
<dbReference type="Gene3D" id="1.10.287.3510">
    <property type="match status" value="1"/>
</dbReference>
<dbReference type="PANTHER" id="PTHR11434:SF16">
    <property type="entry name" value="NADH-UBIQUINONE OXIDOREDUCTASE CHAIN 4L"/>
    <property type="match status" value="1"/>
</dbReference>
<protein>
    <recommendedName>
        <fullName evidence="10">NADH-quinone oxidoreductase subunit K</fullName>
        <ecNumber evidence="10">7.1.1.-</ecNumber>
    </recommendedName>
    <alternativeName>
        <fullName evidence="10">NADH dehydrogenase I subunit K</fullName>
    </alternativeName>
    <alternativeName>
        <fullName evidence="10">NDH-1 subunit K</fullName>
    </alternativeName>
</protein>
<dbReference type="Proteomes" id="UP000886812">
    <property type="component" value="Unassembled WGS sequence"/>
</dbReference>
<keyword evidence="10" id="KW-0520">NAD</keyword>
<evidence type="ECO:0000256" key="3">
    <source>
        <dbReference type="ARBA" id="ARBA00010519"/>
    </source>
</evidence>
<comment type="subcellular location">
    <subcellularLocation>
        <location evidence="10">Cell membrane</location>
        <topology evidence="10">Multi-pass membrane protein</topology>
    </subcellularLocation>
    <subcellularLocation>
        <location evidence="2">Membrane</location>
        <topology evidence="2">Multi-pass membrane protein</topology>
    </subcellularLocation>
</comment>
<comment type="catalytic activity">
    <reaction evidence="10">
        <text>a quinone + NADH + 5 H(+)(in) = a quinol + NAD(+) + 4 H(+)(out)</text>
        <dbReference type="Rhea" id="RHEA:57888"/>
        <dbReference type="ChEBI" id="CHEBI:15378"/>
        <dbReference type="ChEBI" id="CHEBI:24646"/>
        <dbReference type="ChEBI" id="CHEBI:57540"/>
        <dbReference type="ChEBI" id="CHEBI:57945"/>
        <dbReference type="ChEBI" id="CHEBI:132124"/>
    </reaction>
</comment>
<dbReference type="EMBL" id="DVOG01000082">
    <property type="protein sequence ID" value="HIV04145.1"/>
    <property type="molecule type" value="Genomic_DNA"/>
</dbReference>
<feature type="transmembrane region" description="Helical" evidence="10">
    <location>
        <begin position="60"/>
        <end position="83"/>
    </location>
</feature>
<dbReference type="NCBIfam" id="NF004321">
    <property type="entry name" value="PRK05715.1-3"/>
    <property type="match status" value="1"/>
</dbReference>
<comment type="caution">
    <text evidence="10">Lacks conserved residue(s) required for the propagation of feature annotation.</text>
</comment>
<reference evidence="11" key="2">
    <citation type="journal article" date="2021" name="PeerJ">
        <title>Extensive microbial diversity within the chicken gut microbiome revealed by metagenomics and culture.</title>
        <authorList>
            <person name="Gilroy R."/>
            <person name="Ravi A."/>
            <person name="Getino M."/>
            <person name="Pursley I."/>
            <person name="Horton D.L."/>
            <person name="Alikhan N.F."/>
            <person name="Baker D."/>
            <person name="Gharbi K."/>
            <person name="Hall N."/>
            <person name="Watson M."/>
            <person name="Adriaenssens E.M."/>
            <person name="Foster-Nyarko E."/>
            <person name="Jarju S."/>
            <person name="Secka A."/>
            <person name="Antonio M."/>
            <person name="Oren A."/>
            <person name="Chaudhuri R.R."/>
            <person name="La Ragione R."/>
            <person name="Hildebrand F."/>
            <person name="Pallen M.J."/>
        </authorList>
    </citation>
    <scope>NUCLEOTIDE SEQUENCE</scope>
    <source>
        <strain evidence="11">10669</strain>
    </source>
</reference>
<evidence type="ECO:0000256" key="2">
    <source>
        <dbReference type="ARBA" id="ARBA00004141"/>
    </source>
</evidence>
<feature type="transmembrane region" description="Helical" evidence="10">
    <location>
        <begin position="29"/>
        <end position="48"/>
    </location>
</feature>
<gene>
    <name evidence="10 11" type="primary">nuoK</name>
    <name evidence="11" type="ORF">IAC75_03210</name>
</gene>
<evidence type="ECO:0000256" key="4">
    <source>
        <dbReference type="ARBA" id="ARBA00022448"/>
    </source>
</evidence>
<keyword evidence="10" id="KW-0830">Ubiquinone</keyword>
<keyword evidence="11" id="KW-0560">Oxidoreductase</keyword>
<dbReference type="GO" id="GO:0030964">
    <property type="term" value="C:NADH dehydrogenase complex"/>
    <property type="evidence" value="ECO:0007669"/>
    <property type="project" value="TreeGrafter"/>
</dbReference>
<keyword evidence="7 10" id="KW-1278">Translocase</keyword>
<evidence type="ECO:0000256" key="6">
    <source>
        <dbReference type="ARBA" id="ARBA00022719"/>
    </source>
</evidence>